<dbReference type="Gene3D" id="1.10.443.10">
    <property type="entry name" value="Intergrase catalytic core"/>
    <property type="match status" value="1"/>
</dbReference>
<dbReference type="InterPro" id="IPR011010">
    <property type="entry name" value="DNA_brk_join_enz"/>
</dbReference>
<dbReference type="AlphaFoldDB" id="A0A239B2H0"/>
<keyword evidence="3" id="KW-0238">DNA-binding</keyword>
<reference evidence="8 9" key="1">
    <citation type="submission" date="2017-06" db="EMBL/GenBank/DDBJ databases">
        <authorList>
            <person name="Kim H.J."/>
            <person name="Triplett B.A."/>
        </authorList>
    </citation>
    <scope>NUCLEOTIDE SEQUENCE [LARGE SCALE GENOMIC DNA]</scope>
    <source>
        <strain evidence="8 9">DSM 13116</strain>
    </source>
</reference>
<dbReference type="InterPro" id="IPR013762">
    <property type="entry name" value="Integrase-like_cat_sf"/>
</dbReference>
<evidence type="ECO:0000256" key="1">
    <source>
        <dbReference type="ARBA" id="ARBA00008857"/>
    </source>
</evidence>
<dbReference type="EMBL" id="FZOC01000004">
    <property type="protein sequence ID" value="SNS02000.1"/>
    <property type="molecule type" value="Genomic_DNA"/>
</dbReference>
<dbReference type="GO" id="GO:0006310">
    <property type="term" value="P:DNA recombination"/>
    <property type="evidence" value="ECO:0007669"/>
    <property type="project" value="UniProtKB-KW"/>
</dbReference>
<evidence type="ECO:0000313" key="8">
    <source>
        <dbReference type="EMBL" id="SNS02000.1"/>
    </source>
</evidence>
<protein>
    <submittedName>
        <fullName evidence="8">Molybdate transport system regulatory protein</fullName>
    </submittedName>
</protein>
<dbReference type="InterPro" id="IPR005116">
    <property type="entry name" value="Transp-assoc_OB_typ1"/>
</dbReference>
<dbReference type="InterPro" id="IPR002104">
    <property type="entry name" value="Integrase_catalytic"/>
</dbReference>
<feature type="domain" description="Mop" evidence="6">
    <location>
        <begin position="186"/>
        <end position="252"/>
    </location>
</feature>
<dbReference type="SUPFAM" id="SSF56349">
    <property type="entry name" value="DNA breaking-rejoining enzymes"/>
    <property type="match status" value="1"/>
</dbReference>
<feature type="domain" description="Tyr recombinase" evidence="7">
    <location>
        <begin position="1"/>
        <end position="179"/>
    </location>
</feature>
<dbReference type="PROSITE" id="PS51866">
    <property type="entry name" value="MOP"/>
    <property type="match status" value="2"/>
</dbReference>
<feature type="domain" description="Mop" evidence="6">
    <location>
        <begin position="258"/>
        <end position="329"/>
    </location>
</feature>
<name>A0A239B2H0_9BACT</name>
<evidence type="ECO:0000256" key="4">
    <source>
        <dbReference type="ARBA" id="ARBA00023172"/>
    </source>
</evidence>
<dbReference type="PROSITE" id="PS51898">
    <property type="entry name" value="TYR_RECOMBINASE"/>
    <property type="match status" value="1"/>
</dbReference>
<proteinExistence type="inferred from homology"/>
<keyword evidence="9" id="KW-1185">Reference proteome</keyword>
<dbReference type="PANTHER" id="PTHR30349:SF41">
    <property type="entry name" value="INTEGRASE_RECOMBINASE PROTEIN MJ0367-RELATED"/>
    <property type="match status" value="1"/>
</dbReference>
<sequence length="330" mass="36097">MARLEQSFRSWMESSRRRADAVSRRRLWLIFLLLRSTGARLGEVLGLDPTRDLQLDGERPVARFGPNGEGREVPLPTDVAKALREALADPTLALDAARLFDMDQGHVRRKFYERAAAAGLPRELASPSVLRRSRARHLMRQDVPLPVVQRLLGQSSADLTAAFSDYTDDEAGRIVEDYLKREERRKSSARNRFFGAVSRVVEGPVVASVEITSLGGFTVTSVVTRESVERLGIRPGVLATADIKAPWVQLCAGENEPVCSAENSYPAVVRRVLTGEGQGDQVSAEVTAELSDGTRLAAVVTLESVRRLGLTVGSPVWASFGAFSVILNFG</sequence>
<evidence type="ECO:0000256" key="2">
    <source>
        <dbReference type="ARBA" id="ARBA00022505"/>
    </source>
</evidence>
<keyword evidence="4" id="KW-0233">DNA recombination</keyword>
<dbReference type="InterPro" id="IPR004606">
    <property type="entry name" value="Mop_domain"/>
</dbReference>
<gene>
    <name evidence="8" type="ORF">SAMN04488503_2382</name>
</gene>
<evidence type="ECO:0000259" key="6">
    <source>
        <dbReference type="PROSITE" id="PS51866"/>
    </source>
</evidence>
<dbReference type="PANTHER" id="PTHR30349">
    <property type="entry name" value="PHAGE INTEGRASE-RELATED"/>
    <property type="match status" value="1"/>
</dbReference>
<dbReference type="InterPro" id="IPR008995">
    <property type="entry name" value="Mo/tungstate-bd_C_term_dom"/>
</dbReference>
<organism evidence="8 9">
    <name type="scientific">Humidesulfovibrio mexicanus</name>
    <dbReference type="NCBI Taxonomy" id="147047"/>
    <lineage>
        <taxon>Bacteria</taxon>
        <taxon>Pseudomonadati</taxon>
        <taxon>Thermodesulfobacteriota</taxon>
        <taxon>Desulfovibrionia</taxon>
        <taxon>Desulfovibrionales</taxon>
        <taxon>Desulfovibrionaceae</taxon>
        <taxon>Humidesulfovibrio</taxon>
    </lineage>
</organism>
<dbReference type="GO" id="GO:0003677">
    <property type="term" value="F:DNA binding"/>
    <property type="evidence" value="ECO:0007669"/>
    <property type="project" value="UniProtKB-KW"/>
</dbReference>
<evidence type="ECO:0000256" key="5">
    <source>
        <dbReference type="PROSITE-ProRule" id="PRU01213"/>
    </source>
</evidence>
<keyword evidence="2 5" id="KW-0500">Molybdenum</keyword>
<evidence type="ECO:0000256" key="3">
    <source>
        <dbReference type="ARBA" id="ARBA00023125"/>
    </source>
</evidence>
<dbReference type="Pfam" id="PF03459">
    <property type="entry name" value="TOBE"/>
    <property type="match status" value="2"/>
</dbReference>
<dbReference type="GO" id="GO:0015074">
    <property type="term" value="P:DNA integration"/>
    <property type="evidence" value="ECO:0007669"/>
    <property type="project" value="InterPro"/>
</dbReference>
<dbReference type="CDD" id="cd00397">
    <property type="entry name" value="DNA_BRE_C"/>
    <property type="match status" value="1"/>
</dbReference>
<dbReference type="Proteomes" id="UP000198324">
    <property type="component" value="Unassembled WGS sequence"/>
</dbReference>
<dbReference type="InterPro" id="IPR050090">
    <property type="entry name" value="Tyrosine_recombinase_XerCD"/>
</dbReference>
<evidence type="ECO:0000313" key="9">
    <source>
        <dbReference type="Proteomes" id="UP000198324"/>
    </source>
</evidence>
<evidence type="ECO:0000259" key="7">
    <source>
        <dbReference type="PROSITE" id="PS51898"/>
    </source>
</evidence>
<dbReference type="Gene3D" id="2.40.50.100">
    <property type="match status" value="2"/>
</dbReference>
<accession>A0A239B2H0</accession>
<comment type="similarity">
    <text evidence="1">Belongs to the 'phage' integrase family.</text>
</comment>
<dbReference type="Pfam" id="PF00589">
    <property type="entry name" value="Phage_integrase"/>
    <property type="match status" value="1"/>
</dbReference>
<dbReference type="NCBIfam" id="TIGR00638">
    <property type="entry name" value="Mop"/>
    <property type="match status" value="1"/>
</dbReference>
<dbReference type="SUPFAM" id="SSF50331">
    <property type="entry name" value="MOP-like"/>
    <property type="match status" value="2"/>
</dbReference>
<dbReference type="GO" id="GO:0015689">
    <property type="term" value="P:molybdate ion transport"/>
    <property type="evidence" value="ECO:0007669"/>
    <property type="project" value="InterPro"/>
</dbReference>